<keyword evidence="7 21" id="KW-0997">Cell inner membrane</keyword>
<evidence type="ECO:0000256" key="24">
    <source>
        <dbReference type="SAM" id="Phobius"/>
    </source>
</evidence>
<evidence type="ECO:0000313" key="26">
    <source>
        <dbReference type="EMBL" id="MDA5399144.1"/>
    </source>
</evidence>
<keyword evidence="15 24" id="KW-1133">Transmembrane helix</keyword>
<dbReference type="InterPro" id="IPR050597">
    <property type="entry name" value="Cytochrome_c_Oxidase_Subunit"/>
</dbReference>
<feature type="binding site" description="axial binding residue" evidence="22">
    <location>
        <position position="173"/>
    </location>
    <ligand>
        <name>heme c</name>
        <dbReference type="ChEBI" id="CHEBI:61717"/>
        <label>2</label>
    </ligand>
    <ligandPart>
        <name>Fe</name>
        <dbReference type="ChEBI" id="CHEBI:18248"/>
    </ligandPart>
</feature>
<organism evidence="26 27">
    <name type="scientific">Hoeflea prorocentri</name>
    <dbReference type="NCBI Taxonomy" id="1922333"/>
    <lineage>
        <taxon>Bacteria</taxon>
        <taxon>Pseudomonadati</taxon>
        <taxon>Pseudomonadota</taxon>
        <taxon>Alphaproteobacteria</taxon>
        <taxon>Hyphomicrobiales</taxon>
        <taxon>Rhizobiaceae</taxon>
        <taxon>Hoeflea</taxon>
    </lineage>
</organism>
<dbReference type="InterPro" id="IPR009056">
    <property type="entry name" value="Cyt_c-like_dom"/>
</dbReference>
<comment type="pathway">
    <text evidence="2 21">Energy metabolism; oxidative phosphorylation.</text>
</comment>
<feature type="binding site" description="axial binding residue" evidence="22">
    <location>
        <position position="261"/>
    </location>
    <ligand>
        <name>heme c</name>
        <dbReference type="ChEBI" id="CHEBI:61717"/>
        <label>1</label>
    </ligand>
    <ligandPart>
        <name>Fe</name>
        <dbReference type="ChEBI" id="CHEBI:18248"/>
    </ligandPart>
</feature>
<name>A0A9X3ZHH5_9HYPH</name>
<comment type="caution">
    <text evidence="26">The sequence shown here is derived from an EMBL/GenBank/DDBJ whole genome shotgun (WGS) entry which is preliminary data.</text>
</comment>
<keyword evidence="8 21" id="KW-0349">Heme</keyword>
<dbReference type="GO" id="GO:0020037">
    <property type="term" value="F:heme binding"/>
    <property type="evidence" value="ECO:0007669"/>
    <property type="project" value="InterPro"/>
</dbReference>
<feature type="binding site" description="axial binding residue" evidence="22">
    <location>
        <position position="220"/>
    </location>
    <ligand>
        <name>heme c</name>
        <dbReference type="ChEBI" id="CHEBI:61717"/>
        <label>2</label>
    </ligand>
    <ligandPart>
        <name>Fe</name>
        <dbReference type="ChEBI" id="CHEBI:18248"/>
    </ligandPart>
</feature>
<evidence type="ECO:0000256" key="2">
    <source>
        <dbReference type="ARBA" id="ARBA00004673"/>
    </source>
</evidence>
<evidence type="ECO:0000256" key="19">
    <source>
        <dbReference type="ARBA" id="ARBA00023136"/>
    </source>
</evidence>
<evidence type="ECO:0000256" key="9">
    <source>
        <dbReference type="ARBA" id="ARBA00022660"/>
    </source>
</evidence>
<dbReference type="Pfam" id="PF00034">
    <property type="entry name" value="Cytochrom_C"/>
    <property type="match status" value="1"/>
</dbReference>
<dbReference type="Gene3D" id="1.10.760.10">
    <property type="entry name" value="Cytochrome c-like domain"/>
    <property type="match status" value="2"/>
</dbReference>
<dbReference type="GO" id="GO:0005506">
    <property type="term" value="F:iron ion binding"/>
    <property type="evidence" value="ECO:0007669"/>
    <property type="project" value="InterPro"/>
</dbReference>
<dbReference type="Gene3D" id="6.10.280.130">
    <property type="match status" value="1"/>
</dbReference>
<evidence type="ECO:0000256" key="18">
    <source>
        <dbReference type="ARBA" id="ARBA00023065"/>
    </source>
</evidence>
<evidence type="ECO:0000256" key="5">
    <source>
        <dbReference type="ARBA" id="ARBA00022448"/>
    </source>
</evidence>
<dbReference type="PROSITE" id="PS51007">
    <property type="entry name" value="CYTC"/>
    <property type="match status" value="2"/>
</dbReference>
<dbReference type="GO" id="GO:0005886">
    <property type="term" value="C:plasma membrane"/>
    <property type="evidence" value="ECO:0007669"/>
    <property type="project" value="UniProtKB-SubCell"/>
</dbReference>
<evidence type="ECO:0000256" key="20">
    <source>
        <dbReference type="ARBA" id="ARBA00025525"/>
    </source>
</evidence>
<evidence type="ECO:0000256" key="16">
    <source>
        <dbReference type="ARBA" id="ARBA00023002"/>
    </source>
</evidence>
<keyword evidence="5 21" id="KW-0813">Transport</keyword>
<evidence type="ECO:0000256" key="23">
    <source>
        <dbReference type="PIRSR" id="PIRSR000006-2"/>
    </source>
</evidence>
<keyword evidence="19 21" id="KW-0472">Membrane</keyword>
<evidence type="ECO:0000256" key="10">
    <source>
        <dbReference type="ARBA" id="ARBA00022692"/>
    </source>
</evidence>
<keyword evidence="12" id="KW-0677">Repeat</keyword>
<evidence type="ECO:0000256" key="22">
    <source>
        <dbReference type="PIRSR" id="PIRSR000006-1"/>
    </source>
</evidence>
<dbReference type="Proteomes" id="UP001151234">
    <property type="component" value="Unassembled WGS sequence"/>
</dbReference>
<feature type="domain" description="Cytochrome c" evidence="25">
    <location>
        <begin position="203"/>
        <end position="284"/>
    </location>
</feature>
<dbReference type="GO" id="GO:1902600">
    <property type="term" value="P:proton transmembrane transport"/>
    <property type="evidence" value="ECO:0007669"/>
    <property type="project" value="UniProtKB-KW"/>
</dbReference>
<comment type="cofactor">
    <cofactor evidence="21 23">
        <name>heme c</name>
        <dbReference type="ChEBI" id="CHEBI:61717"/>
    </cofactor>
    <text evidence="21 23">Binds 2 heme C groups per subunit.</text>
</comment>
<proteinExistence type="inferred from homology"/>
<evidence type="ECO:0000256" key="13">
    <source>
        <dbReference type="ARBA" id="ARBA00022781"/>
    </source>
</evidence>
<dbReference type="AlphaFoldDB" id="A0A9X3ZHH5"/>
<comment type="subunit">
    <text evidence="4">Component of the cbb3-type cytochrome c oxidase at least composed of FixN, FixO, FixQ and FixP.</text>
</comment>
<evidence type="ECO:0000256" key="8">
    <source>
        <dbReference type="ARBA" id="ARBA00022617"/>
    </source>
</evidence>
<accession>A0A9X3ZHH5</accession>
<sequence>MSEKQIDEISGVETTGHEWDGIKELNTPMPRWWVWTFYATIVWAVGYMIAYPAIPLINSATTGLLGYSSRANVDRDIAAAKADQSQYLDRIAQMPVEEISGHPDLLQFAVAGGSAAFKVNCVQCHGSGAQGSPGYPNLNDDGWLWGGDINAIYDTIAHGVRWEADDDSRFSDMPVYADLLEPGEIRQVAAYVYGLSGTPSDPALAEAGATIYAEQCAACHSDDGTGDVEFGAPNLADAIWLYGGTEDEIAQQVANPQHGVMPGWADRLGDPVIKQLAVFVHSLGGGQ</sequence>
<reference evidence="26" key="1">
    <citation type="submission" date="2022-11" db="EMBL/GenBank/DDBJ databases">
        <title>Draft genome sequence of Hoeflea poritis E7-10 and Hoeflea prorocentri PM5-8, separated from scleractinian coral Porites lutea and marine dinoflagellate.</title>
        <authorList>
            <person name="Zhang G."/>
            <person name="Wei Q."/>
            <person name="Cai L."/>
        </authorList>
    </citation>
    <scope>NUCLEOTIDE SEQUENCE</scope>
    <source>
        <strain evidence="26">PM5-8</strain>
    </source>
</reference>
<dbReference type="PANTHER" id="PTHR33751">
    <property type="entry name" value="CBB3-TYPE CYTOCHROME C OXIDASE SUBUNIT FIXP"/>
    <property type="match status" value="1"/>
</dbReference>
<evidence type="ECO:0000256" key="11">
    <source>
        <dbReference type="ARBA" id="ARBA00022723"/>
    </source>
</evidence>
<dbReference type="InterPro" id="IPR032858">
    <property type="entry name" value="CcoP_N"/>
</dbReference>
<dbReference type="InterPro" id="IPR004678">
    <property type="entry name" value="Cyt_c_oxidase_cbb3_su3"/>
</dbReference>
<dbReference type="InterPro" id="IPR036909">
    <property type="entry name" value="Cyt_c-like_dom_sf"/>
</dbReference>
<evidence type="ECO:0000256" key="12">
    <source>
        <dbReference type="ARBA" id="ARBA00022737"/>
    </source>
</evidence>
<keyword evidence="27" id="KW-1185">Reference proteome</keyword>
<evidence type="ECO:0000256" key="4">
    <source>
        <dbReference type="ARBA" id="ARBA00011203"/>
    </source>
</evidence>
<evidence type="ECO:0000259" key="25">
    <source>
        <dbReference type="PROSITE" id="PS51007"/>
    </source>
</evidence>
<dbReference type="InterPro" id="IPR038414">
    <property type="entry name" value="CcoP_N_sf"/>
</dbReference>
<dbReference type="SUPFAM" id="SSF46626">
    <property type="entry name" value="Cytochrome c"/>
    <property type="match status" value="2"/>
</dbReference>
<evidence type="ECO:0000256" key="7">
    <source>
        <dbReference type="ARBA" id="ARBA00022519"/>
    </source>
</evidence>
<keyword evidence="14 21" id="KW-0249">Electron transport</keyword>
<dbReference type="InterPro" id="IPR008168">
    <property type="entry name" value="Cyt_C_IC"/>
</dbReference>
<keyword evidence="13 21" id="KW-0375">Hydrogen ion transport</keyword>
<dbReference type="PRINTS" id="PR00605">
    <property type="entry name" value="CYTCHROMECIC"/>
</dbReference>
<evidence type="ECO:0000256" key="6">
    <source>
        <dbReference type="ARBA" id="ARBA00022475"/>
    </source>
</evidence>
<keyword evidence="6 21" id="KW-1003">Cell membrane</keyword>
<keyword evidence="9 21" id="KW-0679">Respiratory chain</keyword>
<feature type="binding site" description="axial binding residue" evidence="22">
    <location>
        <position position="125"/>
    </location>
    <ligand>
        <name>heme c</name>
        <dbReference type="ChEBI" id="CHEBI:61717"/>
        <label>1</label>
    </ligand>
    <ligandPart>
        <name>Fe</name>
        <dbReference type="ChEBI" id="CHEBI:18248"/>
    </ligandPart>
</feature>
<dbReference type="Pfam" id="PF14715">
    <property type="entry name" value="FixP_N"/>
    <property type="match status" value="1"/>
</dbReference>
<evidence type="ECO:0000256" key="14">
    <source>
        <dbReference type="ARBA" id="ARBA00022982"/>
    </source>
</evidence>
<keyword evidence="11 21" id="KW-0479">Metal-binding</keyword>
<dbReference type="PANTHER" id="PTHR33751:SF1">
    <property type="entry name" value="CBB3-TYPE CYTOCHROME C OXIDASE SUBUNIT FIXP"/>
    <property type="match status" value="1"/>
</dbReference>
<feature type="domain" description="Cytochrome c" evidence="25">
    <location>
        <begin position="108"/>
        <end position="196"/>
    </location>
</feature>
<feature type="binding site" description="covalent" evidence="23">
    <location>
        <position position="121"/>
    </location>
    <ligand>
        <name>heme c</name>
        <dbReference type="ChEBI" id="CHEBI:61717"/>
        <label>1</label>
    </ligand>
</feature>
<dbReference type="NCBIfam" id="TIGR00782">
    <property type="entry name" value="ccoP"/>
    <property type="match status" value="1"/>
</dbReference>
<evidence type="ECO:0000256" key="1">
    <source>
        <dbReference type="ARBA" id="ARBA00004533"/>
    </source>
</evidence>
<evidence type="ECO:0000256" key="17">
    <source>
        <dbReference type="ARBA" id="ARBA00023004"/>
    </source>
</evidence>
<evidence type="ECO:0000256" key="21">
    <source>
        <dbReference type="PIRNR" id="PIRNR000006"/>
    </source>
</evidence>
<dbReference type="GO" id="GO:0016491">
    <property type="term" value="F:oxidoreductase activity"/>
    <property type="evidence" value="ECO:0007669"/>
    <property type="project" value="UniProtKB-KW"/>
</dbReference>
<dbReference type="RefSeq" id="WP_267990591.1">
    <property type="nucleotide sequence ID" value="NZ_JAPJZI010000001.1"/>
</dbReference>
<feature type="binding site" description="covalent" evidence="23">
    <location>
        <position position="219"/>
    </location>
    <ligand>
        <name>heme c</name>
        <dbReference type="ChEBI" id="CHEBI:61717"/>
        <label>2</label>
    </ligand>
</feature>
<protein>
    <recommendedName>
        <fullName evidence="21">Cbb3-type cytochrome c oxidase subunit</fullName>
    </recommendedName>
</protein>
<dbReference type="GO" id="GO:0009055">
    <property type="term" value="F:electron transfer activity"/>
    <property type="evidence" value="ECO:0007669"/>
    <property type="project" value="InterPro"/>
</dbReference>
<dbReference type="EMBL" id="JAPJZI010000001">
    <property type="protein sequence ID" value="MDA5399144.1"/>
    <property type="molecule type" value="Genomic_DNA"/>
</dbReference>
<comment type="similarity">
    <text evidence="3 21">Belongs to the CcoP / FixP family.</text>
</comment>
<feature type="binding site" description="covalent" evidence="23">
    <location>
        <position position="124"/>
    </location>
    <ligand>
        <name>heme c</name>
        <dbReference type="ChEBI" id="CHEBI:61717"/>
        <label>1</label>
    </ligand>
</feature>
<keyword evidence="16 21" id="KW-0560">Oxidoreductase</keyword>
<keyword evidence="17 21" id="KW-0408">Iron</keyword>
<feature type="transmembrane region" description="Helical" evidence="24">
    <location>
        <begin position="32"/>
        <end position="54"/>
    </location>
</feature>
<comment type="function">
    <text evidence="20">C-type cytochrome. Part of the cbb3-type cytochrome c oxidase complex. FixP subunit is required for transferring electrons from donor cytochrome c via its heme groups to FixO subunit. From there, electrons are shuttled to the catalytic binuclear center of FixN subunit where oxygen reduction takes place. The complex also functions as a proton pump.</text>
</comment>
<comment type="subcellular location">
    <subcellularLocation>
        <location evidence="1 21">Cell inner membrane</location>
    </subcellularLocation>
</comment>
<evidence type="ECO:0000256" key="3">
    <source>
        <dbReference type="ARBA" id="ARBA00006113"/>
    </source>
</evidence>
<evidence type="ECO:0000313" key="27">
    <source>
        <dbReference type="Proteomes" id="UP001151234"/>
    </source>
</evidence>
<gene>
    <name evidence="26" type="primary">ccoP</name>
    <name evidence="26" type="ORF">OQ273_11220</name>
</gene>
<dbReference type="PIRSF" id="PIRSF000006">
    <property type="entry name" value="Cbb3-Cox_fixP"/>
    <property type="match status" value="1"/>
</dbReference>
<evidence type="ECO:0000256" key="15">
    <source>
        <dbReference type="ARBA" id="ARBA00022989"/>
    </source>
</evidence>
<keyword evidence="10 24" id="KW-0812">Transmembrane</keyword>
<keyword evidence="18 21" id="KW-0406">Ion transport</keyword>
<dbReference type="Pfam" id="PF13442">
    <property type="entry name" value="Cytochrome_CBB3"/>
    <property type="match status" value="1"/>
</dbReference>
<feature type="binding site" description="covalent" evidence="23">
    <location>
        <position position="216"/>
    </location>
    <ligand>
        <name>heme c</name>
        <dbReference type="ChEBI" id="CHEBI:61717"/>
        <label>2</label>
    </ligand>
</feature>